<dbReference type="RefSeq" id="WP_019168859.1">
    <property type="nucleotide sequence ID" value="NZ_CAIB01000176.1"/>
</dbReference>
<dbReference type="Proteomes" id="UP000255549">
    <property type="component" value="Unassembled WGS sequence"/>
</dbReference>
<gene>
    <name evidence="1" type="ORF">NCTC11048_00556</name>
</gene>
<accession>A0A380G6G8</accession>
<evidence type="ECO:0000313" key="1">
    <source>
        <dbReference type="EMBL" id="SUM45571.1"/>
    </source>
</evidence>
<protein>
    <submittedName>
        <fullName evidence="1">Uncharacterized protein</fullName>
    </submittedName>
</protein>
<name>A0A380G6G8_STAIN</name>
<sequence length="252" mass="29770">MSQFDQQLKLSIVEGIVAGYKEYVEVRNEAHKKLKVSNGYAFTKANYIDHHVALHTEKFVENTRRSAGPSWRFLLFSPTDKHHEKIFHFVVVNGRTFNKDKVNKGRRLIHNSGEPPEKKYLTELIQLNRGVDFEKLNQSLHVNHQLNADKMLFDMINNDSTDKIKFIMITYDVDNKSKMLNEIKVWIPNPNNYTAVEFLNLTEEMNEFIKNDEQYQINEEEVEILKQDREDVEWLDTEVFGFEIEEIQESDL</sequence>
<keyword evidence="2" id="KW-1185">Reference proteome</keyword>
<dbReference type="OrthoDB" id="2893237at2"/>
<dbReference type="EMBL" id="UHDP01000003">
    <property type="protein sequence ID" value="SUM45571.1"/>
    <property type="molecule type" value="Genomic_DNA"/>
</dbReference>
<organism evidence="1 2">
    <name type="scientific">Staphylococcus intermedius NCTC 11048</name>
    <dbReference type="NCBI Taxonomy" id="1141106"/>
    <lineage>
        <taxon>Bacteria</taxon>
        <taxon>Bacillati</taxon>
        <taxon>Bacillota</taxon>
        <taxon>Bacilli</taxon>
        <taxon>Bacillales</taxon>
        <taxon>Staphylococcaceae</taxon>
        <taxon>Staphylococcus</taxon>
        <taxon>Staphylococcus intermedius group</taxon>
    </lineage>
</organism>
<dbReference type="AlphaFoldDB" id="A0A380G6G8"/>
<evidence type="ECO:0000313" key="2">
    <source>
        <dbReference type="Proteomes" id="UP000255549"/>
    </source>
</evidence>
<reference evidence="1 2" key="1">
    <citation type="submission" date="2018-06" db="EMBL/GenBank/DDBJ databases">
        <authorList>
            <consortium name="Pathogen Informatics"/>
            <person name="Doyle S."/>
        </authorList>
    </citation>
    <scope>NUCLEOTIDE SEQUENCE [LARGE SCALE GENOMIC DNA]</scope>
    <source>
        <strain evidence="2">NCTC 11048</strain>
    </source>
</reference>
<proteinExistence type="predicted"/>